<keyword evidence="2" id="KW-1133">Transmembrane helix</keyword>
<evidence type="ECO:0000313" key="4">
    <source>
        <dbReference type="Proteomes" id="UP000002007"/>
    </source>
</evidence>
<dbReference type="InterPro" id="IPR036259">
    <property type="entry name" value="MFS_trans_sf"/>
</dbReference>
<proteinExistence type="predicted"/>
<keyword evidence="2" id="KW-0472">Membrane</keyword>
<dbReference type="InterPro" id="IPR052524">
    <property type="entry name" value="MFS_Cyanate_Porter"/>
</dbReference>
<name>A9WQ13_RENSM</name>
<protein>
    <submittedName>
        <fullName evidence="3">Transporter, MFS superfamily</fullName>
    </submittedName>
</protein>
<dbReference type="KEGG" id="rsa:RSal33209_1423"/>
<accession>A9WQ13</accession>
<organism evidence="3 4">
    <name type="scientific">Renibacterium salmoninarum (strain ATCC 33209 / DSM 20767 / JCM 11484 / NBRC 15589 / NCIMB 2235)</name>
    <dbReference type="NCBI Taxonomy" id="288705"/>
    <lineage>
        <taxon>Bacteria</taxon>
        <taxon>Bacillati</taxon>
        <taxon>Actinomycetota</taxon>
        <taxon>Actinomycetes</taxon>
        <taxon>Micrococcales</taxon>
        <taxon>Micrococcaceae</taxon>
        <taxon>Renibacterium</taxon>
    </lineage>
</organism>
<evidence type="ECO:0000313" key="3">
    <source>
        <dbReference type="EMBL" id="ABY23159.1"/>
    </source>
</evidence>
<dbReference type="Proteomes" id="UP000002007">
    <property type="component" value="Chromosome"/>
</dbReference>
<dbReference type="HOGENOM" id="CLU_1389236_0_0_11"/>
<dbReference type="PANTHER" id="PTHR23523:SF2">
    <property type="entry name" value="2-NITROIMIDAZOLE TRANSPORTER"/>
    <property type="match status" value="1"/>
</dbReference>
<feature type="transmembrane region" description="Helical" evidence="2">
    <location>
        <begin position="48"/>
        <end position="72"/>
    </location>
</feature>
<feature type="transmembrane region" description="Helical" evidence="2">
    <location>
        <begin position="84"/>
        <end position="108"/>
    </location>
</feature>
<dbReference type="STRING" id="288705.RSal33209_1423"/>
<dbReference type="PANTHER" id="PTHR23523">
    <property type="match status" value="1"/>
</dbReference>
<dbReference type="SUPFAM" id="SSF103473">
    <property type="entry name" value="MFS general substrate transporter"/>
    <property type="match status" value="1"/>
</dbReference>
<evidence type="ECO:0000256" key="1">
    <source>
        <dbReference type="SAM" id="MobiDB-lite"/>
    </source>
</evidence>
<gene>
    <name evidence="3" type="ordered locus">RSal33209_1423</name>
</gene>
<dbReference type="EMBL" id="CP000910">
    <property type="protein sequence ID" value="ABY23159.1"/>
    <property type="molecule type" value="Genomic_DNA"/>
</dbReference>
<feature type="region of interest" description="Disordered" evidence="1">
    <location>
        <begin position="177"/>
        <end position="196"/>
    </location>
</feature>
<evidence type="ECO:0000256" key="2">
    <source>
        <dbReference type="SAM" id="Phobius"/>
    </source>
</evidence>
<dbReference type="eggNOG" id="COG2807">
    <property type="taxonomic scope" value="Bacteria"/>
</dbReference>
<reference evidence="4" key="1">
    <citation type="journal article" date="2008" name="J. Bacteriol.">
        <title>Genome sequence of the fish pathogen Renibacterium salmoninarum suggests reductive evolution away from an environmental Arthrobacter ancestor.</title>
        <authorList>
            <person name="Wiens G.D."/>
            <person name="Rockey D.D."/>
            <person name="Wu Z."/>
            <person name="Chang J."/>
            <person name="Levy R."/>
            <person name="Crane S."/>
            <person name="Chen D.S."/>
            <person name="Capri G.R."/>
            <person name="Burnett J.R."/>
            <person name="Sudheesh P.S."/>
            <person name="Schipma M.J."/>
            <person name="Burd H."/>
            <person name="Bhattacharyya A."/>
            <person name="Rhodes L.D."/>
            <person name="Kaul R."/>
            <person name="Strom M.S."/>
        </authorList>
    </citation>
    <scope>NUCLEOTIDE SEQUENCE [LARGE SCALE GENOMIC DNA]</scope>
    <source>
        <strain evidence="4">ATCC 33209 / DSM 20767 / JCM 11484 / NBRC 15589 / NCIMB 2235</strain>
    </source>
</reference>
<sequence>MANWFSYRCQLCLDICCEESDTRSPSGLVYLRGRVTRVVKSATFRGRILVIVGILLAAVTLRSAVTVVPPVVPEISRDLPFDSLTIGLLGMLPTLAFVIFGFLTPFVLRWTSLEKLTILAMLVAVVRASCANFCAEHALVFDIYRSCVGRYGCWKRCAATPGQALFSGPSRADNRALGHRTQTGNRASGPVCRAGC</sequence>
<keyword evidence="4" id="KW-1185">Reference proteome</keyword>
<keyword evidence="2" id="KW-0812">Transmembrane</keyword>
<dbReference type="AlphaFoldDB" id="A9WQ13"/>